<proteinExistence type="predicted"/>
<keyword evidence="2" id="KW-1185">Reference proteome</keyword>
<evidence type="ECO:0000313" key="2">
    <source>
        <dbReference type="Proteomes" id="UP000289455"/>
    </source>
</evidence>
<protein>
    <submittedName>
        <fullName evidence="1">Bacillithiol system redox-active protein YtxJ</fullName>
    </submittedName>
</protein>
<reference evidence="1 2" key="1">
    <citation type="submission" date="2019-01" db="EMBL/GenBank/DDBJ databases">
        <title>Cytophagaceae bacterium strain CAR-16.</title>
        <authorList>
            <person name="Chen W.-M."/>
        </authorList>
    </citation>
    <scope>NUCLEOTIDE SEQUENCE [LARGE SCALE GENOMIC DNA]</scope>
    <source>
        <strain evidence="1 2">CAR-16</strain>
    </source>
</reference>
<dbReference type="OrthoDB" id="677051at2"/>
<dbReference type="Proteomes" id="UP000289455">
    <property type="component" value="Unassembled WGS sequence"/>
</dbReference>
<comment type="caution">
    <text evidence="1">The sequence shown here is derived from an EMBL/GenBank/DDBJ whole genome shotgun (WGS) entry which is preliminary data.</text>
</comment>
<dbReference type="AlphaFoldDB" id="A0A4Q1BY65"/>
<sequence>MNWNNLNELSQIDQIIEDSKKQPIVVFKHSTRCSISATSLNRLERAWNVDNTPAYLLDLIAFRTISNQIADTFQVEHQSPQVLVIDQGKCSYHASHWDISMDELKPYISQ</sequence>
<organism evidence="1 2">
    <name type="scientific">Aquirufa rosea</name>
    <dbReference type="NCBI Taxonomy" id="2509241"/>
    <lineage>
        <taxon>Bacteria</taxon>
        <taxon>Pseudomonadati</taxon>
        <taxon>Bacteroidota</taxon>
        <taxon>Cytophagia</taxon>
        <taxon>Cytophagales</taxon>
        <taxon>Flectobacillaceae</taxon>
        <taxon>Aquirufa</taxon>
    </lineage>
</organism>
<dbReference type="Gene3D" id="3.40.30.10">
    <property type="entry name" value="Glutaredoxin"/>
    <property type="match status" value="1"/>
</dbReference>
<dbReference type="EMBL" id="SDHY01000006">
    <property type="protein sequence ID" value="RXK47664.1"/>
    <property type="molecule type" value="Genomic_DNA"/>
</dbReference>
<dbReference type="InterPro" id="IPR022551">
    <property type="entry name" value="BrxC"/>
</dbReference>
<dbReference type="RefSeq" id="WP_129027704.1">
    <property type="nucleotide sequence ID" value="NZ_SDHY01000006.1"/>
</dbReference>
<evidence type="ECO:0000313" key="1">
    <source>
        <dbReference type="EMBL" id="RXK47664.1"/>
    </source>
</evidence>
<dbReference type="Pfam" id="PF11009">
    <property type="entry name" value="BrxC"/>
    <property type="match status" value="1"/>
</dbReference>
<gene>
    <name evidence="1" type="primary">ytxJ</name>
    <name evidence="1" type="ORF">ESB04_10525</name>
</gene>
<dbReference type="NCBIfam" id="TIGR04019">
    <property type="entry name" value="B_thiol_YtxJ"/>
    <property type="match status" value="1"/>
</dbReference>
<name>A0A4Q1BY65_9BACT</name>
<accession>A0A4Q1BY65</accession>